<comment type="caution">
    <text evidence="2">The sequence shown here is derived from an EMBL/GenBank/DDBJ whole genome shotgun (WGS) entry which is preliminary data.</text>
</comment>
<evidence type="ECO:0000313" key="3">
    <source>
        <dbReference type="Proteomes" id="UP000003922"/>
    </source>
</evidence>
<keyword evidence="3" id="KW-1185">Reference proteome</keyword>
<protein>
    <recommendedName>
        <fullName evidence="1">Transposase IS4-like domain-containing protein</fullName>
    </recommendedName>
</protein>
<dbReference type="InterPro" id="IPR012337">
    <property type="entry name" value="RNaseH-like_sf"/>
</dbReference>
<reference evidence="2" key="1">
    <citation type="submission" date="2004-02" db="EMBL/GenBank/DDBJ databases">
        <authorList>
            <consortium name="DOE Joint Genome Institute"/>
        </authorList>
    </citation>
    <scope>NUCLEOTIDE SEQUENCE [LARGE SCALE GENOMIC DNA]</scope>
    <source>
        <strain evidence="2">WH 8501</strain>
    </source>
</reference>
<dbReference type="GO" id="GO:0004803">
    <property type="term" value="F:transposase activity"/>
    <property type="evidence" value="ECO:0007669"/>
    <property type="project" value="InterPro"/>
</dbReference>
<organism evidence="2 3">
    <name type="scientific">Crocosphaera watsonii WH 8501</name>
    <dbReference type="NCBI Taxonomy" id="165597"/>
    <lineage>
        <taxon>Bacteria</taxon>
        <taxon>Bacillati</taxon>
        <taxon>Cyanobacteriota</taxon>
        <taxon>Cyanophyceae</taxon>
        <taxon>Oscillatoriophycideae</taxon>
        <taxon>Chroococcales</taxon>
        <taxon>Aphanothecaceae</taxon>
        <taxon>Crocosphaera</taxon>
    </lineage>
</organism>
<dbReference type="InterPro" id="IPR002559">
    <property type="entry name" value="Transposase_11"/>
</dbReference>
<sequence>MLSEPKYTGCCRLAEILEISRHSTNRFLLREQYEPIDLFREVQGNLNLIGGVLSGDDTVIEKHYSQVGKAHLINYYWSGKHQKAIKGINLITLYYTDYDGKSMPINYRLYDPLDNKTKNDYLREMIVEVIKWGVKPSTITTDCWYSSKENLRFFRDKELNFQVGIAKNRQVKVEGGKYQRVEELEIPNNGLIVIIKEFGKVKIFKRTFKHGSCRYYATFLYDESKLMDWKRDDFRELQTIHLGIECYHRALKQLCGLSKFQVRTTKAIVTHIFCSLRAFCQLELMRIKATIESWYSLQRELSLKVAREFLLEQLSPTNSLTA</sequence>
<dbReference type="Pfam" id="PF01609">
    <property type="entry name" value="DDE_Tnp_1"/>
    <property type="match status" value="1"/>
</dbReference>
<dbReference type="EMBL" id="AADV02000126">
    <property type="protein sequence ID" value="EAM48652.1"/>
    <property type="molecule type" value="Genomic_DNA"/>
</dbReference>
<proteinExistence type="predicted"/>
<dbReference type="KEGG" id="cwa:CwatDRAFT_1580"/>
<evidence type="ECO:0000313" key="2">
    <source>
        <dbReference type="EMBL" id="EAM48652.1"/>
    </source>
</evidence>
<feature type="domain" description="Transposase IS4-like" evidence="1">
    <location>
        <begin position="56"/>
        <end position="275"/>
    </location>
</feature>
<reference evidence="2" key="3">
    <citation type="submission" date="2016-12" db="EMBL/GenBank/DDBJ databases">
        <title>Annotation of the draft genome assembly of Crocosphaera watsonii WH 8501.</title>
        <authorList>
            <consortium name="US DOE Joint Genome Institute (JGI-ORNL)"/>
            <person name="Larimer F."/>
            <person name="Land M."/>
        </authorList>
    </citation>
    <scope>NUCLEOTIDE SEQUENCE</scope>
    <source>
        <strain evidence="2">WH 8501</strain>
    </source>
</reference>
<reference evidence="2" key="2">
    <citation type="submission" date="2005-06" db="EMBL/GenBank/DDBJ databases">
        <title>Sequencing of the draft genome and assembly of Crocosphaera watsonii WH 8501.</title>
        <authorList>
            <consortium name="US DOE Joint Genome Institute (JGI-PGF)"/>
            <person name="Copeland A."/>
            <person name="Lucas S."/>
            <person name="Lapidus A."/>
            <person name="Barry K."/>
            <person name="Detter C."/>
            <person name="Glavina T."/>
            <person name="Hammon N."/>
            <person name="Israni S."/>
            <person name="Pitluck S."/>
            <person name="Richardson P."/>
        </authorList>
    </citation>
    <scope>NUCLEOTIDE SEQUENCE [LARGE SCALE GENOMIC DNA]</scope>
    <source>
        <strain evidence="2">WH 8501</strain>
    </source>
</reference>
<dbReference type="GO" id="GO:0006313">
    <property type="term" value="P:DNA transposition"/>
    <property type="evidence" value="ECO:0007669"/>
    <property type="project" value="InterPro"/>
</dbReference>
<dbReference type="AlphaFoldDB" id="Q4BXM7"/>
<name>Q4BXM7_CROWT</name>
<gene>
    <name evidence="2" type="ORF">CwatDRAFT_1580</name>
</gene>
<accession>Q4BXM7</accession>
<dbReference type="GO" id="GO:0003677">
    <property type="term" value="F:DNA binding"/>
    <property type="evidence" value="ECO:0007669"/>
    <property type="project" value="InterPro"/>
</dbReference>
<dbReference type="Proteomes" id="UP000003922">
    <property type="component" value="Unassembled WGS sequence"/>
</dbReference>
<evidence type="ECO:0000259" key="1">
    <source>
        <dbReference type="Pfam" id="PF01609"/>
    </source>
</evidence>
<dbReference type="RefSeq" id="WP_007307567.1">
    <property type="nucleotide sequence ID" value="NZ_AADV02000126.1"/>
</dbReference>
<dbReference type="SUPFAM" id="SSF53098">
    <property type="entry name" value="Ribonuclease H-like"/>
    <property type="match status" value="1"/>
</dbReference>